<feature type="non-terminal residue" evidence="1">
    <location>
        <position position="179"/>
    </location>
</feature>
<name>A0A3M6V3F5_POCDA</name>
<comment type="caution">
    <text evidence="1">The sequence shown here is derived from an EMBL/GenBank/DDBJ whole genome shotgun (WGS) entry which is preliminary data.</text>
</comment>
<keyword evidence="2" id="KW-1185">Reference proteome</keyword>
<protein>
    <submittedName>
        <fullName evidence="1">Uncharacterized protein</fullName>
    </submittedName>
</protein>
<organism evidence="1 2">
    <name type="scientific">Pocillopora damicornis</name>
    <name type="common">Cauliflower coral</name>
    <name type="synonym">Millepora damicornis</name>
    <dbReference type="NCBI Taxonomy" id="46731"/>
    <lineage>
        <taxon>Eukaryota</taxon>
        <taxon>Metazoa</taxon>
        <taxon>Cnidaria</taxon>
        <taxon>Anthozoa</taxon>
        <taxon>Hexacorallia</taxon>
        <taxon>Scleractinia</taxon>
        <taxon>Astrocoeniina</taxon>
        <taxon>Pocilloporidae</taxon>
        <taxon>Pocillopora</taxon>
    </lineage>
</organism>
<reference evidence="1 2" key="1">
    <citation type="journal article" date="2018" name="Sci. Rep.">
        <title>Comparative analysis of the Pocillopora damicornis genome highlights role of immune system in coral evolution.</title>
        <authorList>
            <person name="Cunning R."/>
            <person name="Bay R.A."/>
            <person name="Gillette P."/>
            <person name="Baker A.C."/>
            <person name="Traylor-Knowles N."/>
        </authorList>
    </citation>
    <scope>NUCLEOTIDE SEQUENCE [LARGE SCALE GENOMIC DNA]</scope>
    <source>
        <strain evidence="1">RSMAS</strain>
        <tissue evidence="1">Whole animal</tissue>
    </source>
</reference>
<sequence>MIDDFERSLQRSIRPSLSHHARRNLRTENINVLEYSERQLNDHAYVIRSLTLQCEALLNTSEDFFSCWFKWSRRPGRPGFQIPEEVIRGLHDIHGVWKEVAKEAGVSYETVLRRRHQYSLVVNETTGPRITYSDIPNGRLCQVVNEVLQIMPNAGETYITGVVFIALQCEGRNNIRVII</sequence>
<evidence type="ECO:0000313" key="1">
    <source>
        <dbReference type="EMBL" id="RMX60354.1"/>
    </source>
</evidence>
<evidence type="ECO:0000313" key="2">
    <source>
        <dbReference type="Proteomes" id="UP000275408"/>
    </source>
</evidence>
<dbReference type="EMBL" id="RCHS01000173">
    <property type="protein sequence ID" value="RMX60354.1"/>
    <property type="molecule type" value="Genomic_DNA"/>
</dbReference>
<proteinExistence type="predicted"/>
<dbReference type="Proteomes" id="UP000275408">
    <property type="component" value="Unassembled WGS sequence"/>
</dbReference>
<accession>A0A3M6V3F5</accession>
<gene>
    <name evidence="1" type="ORF">pdam_00021556</name>
</gene>
<dbReference type="AlphaFoldDB" id="A0A3M6V3F5"/>